<reference evidence="1 2" key="1">
    <citation type="journal article" date="2019" name="Sci. Rep.">
        <title>Orb-weaving spider Araneus ventricosus genome elucidates the spidroin gene catalogue.</title>
        <authorList>
            <person name="Kono N."/>
            <person name="Nakamura H."/>
            <person name="Ohtoshi R."/>
            <person name="Moran D.A.P."/>
            <person name="Shinohara A."/>
            <person name="Yoshida Y."/>
            <person name="Fujiwara M."/>
            <person name="Mori M."/>
            <person name="Tomita M."/>
            <person name="Arakawa K."/>
        </authorList>
    </citation>
    <scope>NUCLEOTIDE SEQUENCE [LARGE SCALE GENOMIC DNA]</scope>
</reference>
<comment type="caution">
    <text evidence="1">The sequence shown here is derived from an EMBL/GenBank/DDBJ whole genome shotgun (WGS) entry which is preliminary data.</text>
</comment>
<gene>
    <name evidence="1" type="ORF">AVEN_135485_1</name>
</gene>
<keyword evidence="2" id="KW-1185">Reference proteome</keyword>
<protein>
    <submittedName>
        <fullName evidence="1">Uncharacterized protein</fullName>
    </submittedName>
</protein>
<accession>A0A4Y2BFR7</accession>
<dbReference type="EMBL" id="BGPR01000069">
    <property type="protein sequence ID" value="GBL90146.1"/>
    <property type="molecule type" value="Genomic_DNA"/>
</dbReference>
<evidence type="ECO:0000313" key="2">
    <source>
        <dbReference type="Proteomes" id="UP000499080"/>
    </source>
</evidence>
<organism evidence="1 2">
    <name type="scientific">Araneus ventricosus</name>
    <name type="common">Orbweaver spider</name>
    <name type="synonym">Epeira ventricosa</name>
    <dbReference type="NCBI Taxonomy" id="182803"/>
    <lineage>
        <taxon>Eukaryota</taxon>
        <taxon>Metazoa</taxon>
        <taxon>Ecdysozoa</taxon>
        <taxon>Arthropoda</taxon>
        <taxon>Chelicerata</taxon>
        <taxon>Arachnida</taxon>
        <taxon>Araneae</taxon>
        <taxon>Araneomorphae</taxon>
        <taxon>Entelegynae</taxon>
        <taxon>Araneoidea</taxon>
        <taxon>Araneidae</taxon>
        <taxon>Araneus</taxon>
    </lineage>
</organism>
<name>A0A4Y2BFR7_ARAVE</name>
<sequence length="83" mass="9059">MHTNPSSGVPSSDTLNNLFLSFPPPPIMTSKIPDTFGLYHLGVSDTVAYLIQSIKLIQYYPTLLHAVTSQLLLRIGTGLQDSD</sequence>
<dbReference type="Proteomes" id="UP000499080">
    <property type="component" value="Unassembled WGS sequence"/>
</dbReference>
<dbReference type="AlphaFoldDB" id="A0A4Y2BFR7"/>
<proteinExistence type="predicted"/>
<evidence type="ECO:0000313" key="1">
    <source>
        <dbReference type="EMBL" id="GBL90146.1"/>
    </source>
</evidence>